<dbReference type="GO" id="GO:0005694">
    <property type="term" value="C:chromosome"/>
    <property type="evidence" value="ECO:0007669"/>
    <property type="project" value="InterPro"/>
</dbReference>
<dbReference type="SUPFAM" id="SSF52540">
    <property type="entry name" value="P-loop containing nucleoside triphosphate hydrolases"/>
    <property type="match status" value="1"/>
</dbReference>
<keyword evidence="5 6" id="KW-0238">DNA-binding</keyword>
<evidence type="ECO:0000256" key="2">
    <source>
        <dbReference type="ARBA" id="ARBA00022741"/>
    </source>
</evidence>
<evidence type="ECO:0000256" key="6">
    <source>
        <dbReference type="HAMAP-Rule" id="MF_01894"/>
    </source>
</evidence>
<dbReference type="Gene3D" id="3.40.50.300">
    <property type="entry name" value="P-loop containing nucleotide triphosphate hydrolases"/>
    <property type="match status" value="2"/>
</dbReference>
<dbReference type="OrthoDB" id="9808768at2"/>
<dbReference type="InterPro" id="IPR011890">
    <property type="entry name" value="SMC_prok"/>
</dbReference>
<gene>
    <name evidence="6" type="primary">smc</name>
    <name evidence="8" type="ORF">ABB34_12270</name>
</gene>
<feature type="coiled-coil region" evidence="6">
    <location>
        <begin position="660"/>
        <end position="841"/>
    </location>
</feature>
<dbReference type="InterPro" id="IPR010935">
    <property type="entry name" value="SMC_hinge"/>
</dbReference>
<feature type="coiled-coil region" evidence="6">
    <location>
        <begin position="300"/>
        <end position="376"/>
    </location>
</feature>
<dbReference type="GO" id="GO:0016887">
    <property type="term" value="F:ATP hydrolysis activity"/>
    <property type="evidence" value="ECO:0007669"/>
    <property type="project" value="InterPro"/>
</dbReference>
<feature type="coiled-coil region" evidence="6">
    <location>
        <begin position="438"/>
        <end position="472"/>
    </location>
</feature>
<evidence type="ECO:0000313" key="9">
    <source>
        <dbReference type="Proteomes" id="UP000050940"/>
    </source>
</evidence>
<dbReference type="SMART" id="SM00968">
    <property type="entry name" value="SMC_hinge"/>
    <property type="match status" value="1"/>
</dbReference>
<dbReference type="InterPro" id="IPR003395">
    <property type="entry name" value="RecF/RecN/SMC_N"/>
</dbReference>
<dbReference type="SUPFAM" id="SSF57997">
    <property type="entry name" value="Tropomyosin"/>
    <property type="match status" value="1"/>
</dbReference>
<dbReference type="GO" id="GO:0006260">
    <property type="term" value="P:DNA replication"/>
    <property type="evidence" value="ECO:0007669"/>
    <property type="project" value="UniProtKB-UniRule"/>
</dbReference>
<dbReference type="EMBL" id="LDJP01000074">
    <property type="protein sequence ID" value="KRG83277.1"/>
    <property type="molecule type" value="Genomic_DNA"/>
</dbReference>
<feature type="domain" description="SMC hinge" evidence="7">
    <location>
        <begin position="521"/>
        <end position="619"/>
    </location>
</feature>
<sequence length="1167" mass="130372">MRLSTIKLSGFKSFVDPTTLHLPTNMTGVVGPNGCGKSNIIDAVRWVMGESSASRLRGDSLTDVIFSGSAGRKPVSQATVELIFDNSDHTIAGEYASFNEISVKRLVSRDGSSNYYLNGTKCRRRDITDLFLGTGLGPRSYSIIEQGMISQIIEARPEDLRVYLEEAAGISKYKERRKETETRIRHTRENLDRLNDLREEIGKQLEHLRRQARQAEQYQTLQEERRVKDAEWKALEYRNLDGRLGGLREALSREETKLQQLIAEQRDAESRIETGRLRREEAAETLARAQADVYQVGSTLARLEQQIQHQREMAQRLHKARDETRQALAELGQHIGSDEARLVVLREAVADAEPQLEQLQEENEFRQKGLREAETALHDWQQRWESHNRNASEATRSGEVERTRVDYLDRQILEADRRREALAGERAGLDMDALAEAFEQLQLQHESQTAALDELNEQVEQRKEAATALQERQRASQAELAEVRKHAQAARGRLSSLETLQQAALGQEQGAAVAWLKARGLDSAARVGERISVESGWENAVESALGQLIEGVLVDAPETLVDALGELGEGRIALVSGAEGEADFAPTSLAARVQGPLAIRRLLARLHGAEDLVQARELQRTLGENDSVITRGGERLGEGWVRVSRSGAARQGALLREREIVTLREQIEGLHEREGELERQLGAFREQLLAAEQQREEAQRTLYLAHRGVSELAGQLQGQRGKLESARARIDRIEGEMAQVLETLDNCREQAGEARVRLEDAVSSMGDLETTRQALEAERRQLTEARDLARDAARNVRDSMHALALTLESQRAQITSLAQSLERMSTQRGQLDSRLDELHSQLDQGDTPVQALEVEHQNALGERVRVERVLAEARTQLDGIDAELRGLEQTRHQRDEQALAQRERISQRKLDQQALVLSAEQLQQAVEKAGFVLEDVVNTLPDEARIGEWEQAVQQIDARMRRLEPVNLAAIHEYGEASQRSEYLESQNVDLTTALETLEEAIRKIDRETRGRFKDTFDRVNAGVQALYPRLFGGGHAYLELTGEDLLDTGVAIMARPPGKRVSSISLLSGGEKAMTAVALVFAIFQLNPAPFCLLDEVDAPLDEANVGRLANMVKEMSEKVQFLFVSHNKATMEAAHQLSGVTMREPGVSRLVSVDLEEAARLAGAA</sequence>
<evidence type="ECO:0000256" key="3">
    <source>
        <dbReference type="ARBA" id="ARBA00022840"/>
    </source>
</evidence>
<comment type="function">
    <text evidence="6">Required for chromosome condensation and partitioning.</text>
</comment>
<keyword evidence="9" id="KW-1185">Reference proteome</keyword>
<evidence type="ECO:0000256" key="1">
    <source>
        <dbReference type="ARBA" id="ARBA00022490"/>
    </source>
</evidence>
<dbReference type="InterPro" id="IPR024704">
    <property type="entry name" value="SMC"/>
</dbReference>
<keyword evidence="2 6" id="KW-0547">Nucleotide-binding</keyword>
<comment type="subunit">
    <text evidence="6">Homodimer.</text>
</comment>
<dbReference type="RefSeq" id="WP_057641614.1">
    <property type="nucleotide sequence ID" value="NZ_LDJP01000074.1"/>
</dbReference>
<organism evidence="8 9">
    <name type="scientific">Stenotrophomonas daejeonensis</name>
    <dbReference type="NCBI Taxonomy" id="659018"/>
    <lineage>
        <taxon>Bacteria</taxon>
        <taxon>Pseudomonadati</taxon>
        <taxon>Pseudomonadota</taxon>
        <taxon>Gammaproteobacteria</taxon>
        <taxon>Lysobacterales</taxon>
        <taxon>Lysobacteraceae</taxon>
        <taxon>Stenotrophomonas</taxon>
    </lineage>
</organism>
<dbReference type="GO" id="GO:0007062">
    <property type="term" value="P:sister chromatid cohesion"/>
    <property type="evidence" value="ECO:0007669"/>
    <property type="project" value="InterPro"/>
</dbReference>
<dbReference type="NCBIfam" id="TIGR02168">
    <property type="entry name" value="SMC_prok_B"/>
    <property type="match status" value="1"/>
</dbReference>
<comment type="similarity">
    <text evidence="6">Belongs to the SMC family.</text>
</comment>
<feature type="binding site" evidence="6">
    <location>
        <begin position="32"/>
        <end position="39"/>
    </location>
    <ligand>
        <name>ATP</name>
        <dbReference type="ChEBI" id="CHEBI:30616"/>
    </ligand>
</feature>
<dbReference type="AlphaFoldDB" id="A0A0R0DMM1"/>
<accession>A0A0R0DMM1</accession>
<dbReference type="GO" id="GO:0005524">
    <property type="term" value="F:ATP binding"/>
    <property type="evidence" value="ECO:0007669"/>
    <property type="project" value="UniProtKB-UniRule"/>
</dbReference>
<dbReference type="Proteomes" id="UP000050940">
    <property type="component" value="Unassembled WGS sequence"/>
</dbReference>
<evidence type="ECO:0000256" key="4">
    <source>
        <dbReference type="ARBA" id="ARBA00023054"/>
    </source>
</evidence>
<dbReference type="GO" id="GO:0003677">
    <property type="term" value="F:DNA binding"/>
    <property type="evidence" value="ECO:0007669"/>
    <property type="project" value="UniProtKB-UniRule"/>
</dbReference>
<dbReference type="InterPro" id="IPR027417">
    <property type="entry name" value="P-loop_NTPase"/>
</dbReference>
<dbReference type="InterPro" id="IPR036277">
    <property type="entry name" value="SMC_hinge_sf"/>
</dbReference>
<feature type="coiled-coil region" evidence="6">
    <location>
        <begin position="170"/>
        <end position="218"/>
    </location>
</feature>
<protein>
    <recommendedName>
        <fullName evidence="6">Chromosome partition protein Smc</fullName>
    </recommendedName>
</protein>
<dbReference type="GO" id="GO:0007059">
    <property type="term" value="P:chromosome segregation"/>
    <property type="evidence" value="ECO:0007669"/>
    <property type="project" value="UniProtKB-UniRule"/>
</dbReference>
<dbReference type="GO" id="GO:0005737">
    <property type="term" value="C:cytoplasm"/>
    <property type="evidence" value="ECO:0007669"/>
    <property type="project" value="UniProtKB-SubCell"/>
</dbReference>
<keyword evidence="4 6" id="KW-0175">Coiled coil</keyword>
<dbReference type="HAMAP" id="MF_01894">
    <property type="entry name" value="Smc_prok"/>
    <property type="match status" value="1"/>
</dbReference>
<dbReference type="STRING" id="659018.ABB34_12270"/>
<dbReference type="GO" id="GO:0030261">
    <property type="term" value="P:chromosome condensation"/>
    <property type="evidence" value="ECO:0007669"/>
    <property type="project" value="InterPro"/>
</dbReference>
<dbReference type="SUPFAM" id="SSF75553">
    <property type="entry name" value="Smc hinge domain"/>
    <property type="match status" value="1"/>
</dbReference>
<evidence type="ECO:0000313" key="8">
    <source>
        <dbReference type="EMBL" id="KRG83277.1"/>
    </source>
</evidence>
<proteinExistence type="inferred from homology"/>
<reference evidence="8 9" key="1">
    <citation type="submission" date="2015-05" db="EMBL/GenBank/DDBJ databases">
        <title>Genome sequencing and analysis of members of genus Stenotrophomonas.</title>
        <authorList>
            <person name="Patil P.P."/>
            <person name="Midha S."/>
            <person name="Patil P.B."/>
        </authorList>
    </citation>
    <scope>NUCLEOTIDE SEQUENCE [LARGE SCALE GENOMIC DNA]</scope>
    <source>
        <strain evidence="8 9">JCM 16244</strain>
    </source>
</reference>
<evidence type="ECO:0000256" key="5">
    <source>
        <dbReference type="ARBA" id="ARBA00023125"/>
    </source>
</evidence>
<comment type="subcellular location">
    <subcellularLocation>
        <location evidence="6">Cytoplasm</location>
    </subcellularLocation>
</comment>
<dbReference type="Pfam" id="PF02463">
    <property type="entry name" value="SMC_N"/>
    <property type="match status" value="1"/>
</dbReference>
<dbReference type="PATRIC" id="fig|659018.3.peg.2592"/>
<keyword evidence="3 6" id="KW-0067">ATP-binding</keyword>
<dbReference type="CDD" id="cd03278">
    <property type="entry name" value="ABC_SMC_barmotin"/>
    <property type="match status" value="2"/>
</dbReference>
<keyword evidence="1 6" id="KW-0963">Cytoplasm</keyword>
<name>A0A0R0DMM1_9GAMM</name>
<comment type="domain">
    <text evidence="6">Contains large globular domains required for ATP hydrolysis at each terminus and a third globular domain forming a flexible hinge near the middle of the molecule. These domains are separated by coiled-coil structures.</text>
</comment>
<dbReference type="Pfam" id="PF06470">
    <property type="entry name" value="SMC_hinge"/>
    <property type="match status" value="1"/>
</dbReference>
<feature type="coiled-coil region" evidence="6">
    <location>
        <begin position="244"/>
        <end position="271"/>
    </location>
</feature>
<dbReference type="Gene3D" id="1.20.1170.10">
    <property type="match status" value="1"/>
</dbReference>
<dbReference type="PANTHER" id="PTHR43977">
    <property type="entry name" value="STRUCTURAL MAINTENANCE OF CHROMOSOMES PROTEIN 3"/>
    <property type="match status" value="1"/>
</dbReference>
<comment type="caution">
    <text evidence="8">The sequence shown here is derived from an EMBL/GenBank/DDBJ whole genome shotgun (WGS) entry which is preliminary data.</text>
</comment>
<dbReference type="PIRSF" id="PIRSF005719">
    <property type="entry name" value="SMC"/>
    <property type="match status" value="1"/>
</dbReference>
<evidence type="ECO:0000259" key="7">
    <source>
        <dbReference type="SMART" id="SM00968"/>
    </source>
</evidence>